<evidence type="ECO:0000256" key="7">
    <source>
        <dbReference type="ARBA" id="ARBA00023242"/>
    </source>
</evidence>
<evidence type="ECO:0000256" key="4">
    <source>
        <dbReference type="ARBA" id="ARBA00022722"/>
    </source>
</evidence>
<dbReference type="PANTHER" id="PTHR22930:SF269">
    <property type="entry name" value="NUCLEASE HARBI1-LIKE PROTEIN"/>
    <property type="match status" value="1"/>
</dbReference>
<name>A0ABQ8SGM4_PERAM</name>
<comment type="similarity">
    <text evidence="3">Belongs to the HARBI1 family.</text>
</comment>
<accession>A0ABQ8SGM4</accession>
<feature type="domain" description="DDE Tnp4" evidence="8">
    <location>
        <begin position="98"/>
        <end position="264"/>
    </location>
</feature>
<dbReference type="InterPro" id="IPR027806">
    <property type="entry name" value="HARBI1_dom"/>
</dbReference>
<dbReference type="PANTHER" id="PTHR22930">
    <property type="match status" value="1"/>
</dbReference>
<keyword evidence="5" id="KW-0479">Metal-binding</keyword>
<evidence type="ECO:0000256" key="3">
    <source>
        <dbReference type="ARBA" id="ARBA00006958"/>
    </source>
</evidence>
<evidence type="ECO:0000256" key="1">
    <source>
        <dbReference type="ARBA" id="ARBA00001968"/>
    </source>
</evidence>
<gene>
    <name evidence="9" type="ORF">ANN_21511</name>
</gene>
<comment type="subcellular location">
    <subcellularLocation>
        <location evidence="2">Nucleus</location>
    </subcellularLocation>
</comment>
<evidence type="ECO:0000313" key="9">
    <source>
        <dbReference type="EMBL" id="KAJ4432872.1"/>
    </source>
</evidence>
<reference evidence="9 10" key="1">
    <citation type="journal article" date="2022" name="Allergy">
        <title>Genome assembly and annotation of Periplaneta americana reveal a comprehensive cockroach allergen profile.</title>
        <authorList>
            <person name="Wang L."/>
            <person name="Xiong Q."/>
            <person name="Saelim N."/>
            <person name="Wang L."/>
            <person name="Nong W."/>
            <person name="Wan A.T."/>
            <person name="Shi M."/>
            <person name="Liu X."/>
            <person name="Cao Q."/>
            <person name="Hui J.H.L."/>
            <person name="Sookrung N."/>
            <person name="Leung T.F."/>
            <person name="Tungtrongchitr A."/>
            <person name="Tsui S.K.W."/>
        </authorList>
    </citation>
    <scope>NUCLEOTIDE SEQUENCE [LARGE SCALE GENOMIC DNA]</scope>
    <source>
        <strain evidence="9">PWHHKU_190912</strain>
    </source>
</reference>
<evidence type="ECO:0000313" key="10">
    <source>
        <dbReference type="Proteomes" id="UP001148838"/>
    </source>
</evidence>
<keyword evidence="4" id="KW-0540">Nuclease</keyword>
<keyword evidence="10" id="KW-1185">Reference proteome</keyword>
<dbReference type="Pfam" id="PF13359">
    <property type="entry name" value="DDE_Tnp_4"/>
    <property type="match status" value="1"/>
</dbReference>
<comment type="cofactor">
    <cofactor evidence="1">
        <name>a divalent metal cation</name>
        <dbReference type="ChEBI" id="CHEBI:60240"/>
    </cofactor>
</comment>
<organism evidence="9 10">
    <name type="scientific">Periplaneta americana</name>
    <name type="common">American cockroach</name>
    <name type="synonym">Blatta americana</name>
    <dbReference type="NCBI Taxonomy" id="6978"/>
    <lineage>
        <taxon>Eukaryota</taxon>
        <taxon>Metazoa</taxon>
        <taxon>Ecdysozoa</taxon>
        <taxon>Arthropoda</taxon>
        <taxon>Hexapoda</taxon>
        <taxon>Insecta</taxon>
        <taxon>Pterygota</taxon>
        <taxon>Neoptera</taxon>
        <taxon>Polyneoptera</taxon>
        <taxon>Dictyoptera</taxon>
        <taxon>Blattodea</taxon>
        <taxon>Blattoidea</taxon>
        <taxon>Blattidae</taxon>
        <taxon>Blattinae</taxon>
        <taxon>Periplaneta</taxon>
    </lineage>
</organism>
<sequence>MIENDIRKMDTNYREAISPDQRLAIALRFLATGDSYSTTDHSFRVGFTTVSAIVRNVCQAICDRMQGIYMPEPSTETWIESAQGYYKMWQFPNCIGSIDGKHVTIKCPRKSGSNYFCYLKKFCIVLLSIVGPDYKFLCVDIGGYGKNSDDSILEQSVMGQRLEAGTLNIPNDKSFPGQNVPAPHVIIGDEAFALKRNLMRPFPYKQAKGDKRKENYNYRLCRARKVVENAFGILAQKWRIYYRPMEVNVETANLIVRTTCILHNFLRGNTEYYEHLDPPEPDLGAFDNVENDARRAPAVAFTDREKFV</sequence>
<evidence type="ECO:0000256" key="6">
    <source>
        <dbReference type="ARBA" id="ARBA00022801"/>
    </source>
</evidence>
<keyword evidence="7" id="KW-0539">Nucleus</keyword>
<keyword evidence="6" id="KW-0378">Hydrolase</keyword>
<dbReference type="Proteomes" id="UP001148838">
    <property type="component" value="Unassembled WGS sequence"/>
</dbReference>
<dbReference type="InterPro" id="IPR045249">
    <property type="entry name" value="HARBI1-like"/>
</dbReference>
<evidence type="ECO:0000259" key="8">
    <source>
        <dbReference type="Pfam" id="PF13359"/>
    </source>
</evidence>
<comment type="caution">
    <text evidence="9">The sequence shown here is derived from an EMBL/GenBank/DDBJ whole genome shotgun (WGS) entry which is preliminary data.</text>
</comment>
<protein>
    <recommendedName>
        <fullName evidence="8">DDE Tnp4 domain-containing protein</fullName>
    </recommendedName>
</protein>
<proteinExistence type="inferred from homology"/>
<evidence type="ECO:0000256" key="5">
    <source>
        <dbReference type="ARBA" id="ARBA00022723"/>
    </source>
</evidence>
<dbReference type="EMBL" id="JAJSOF020000029">
    <property type="protein sequence ID" value="KAJ4432872.1"/>
    <property type="molecule type" value="Genomic_DNA"/>
</dbReference>
<evidence type="ECO:0000256" key="2">
    <source>
        <dbReference type="ARBA" id="ARBA00004123"/>
    </source>
</evidence>